<dbReference type="EMBL" id="FWFX01000007">
    <property type="protein sequence ID" value="SLN49406.1"/>
    <property type="molecule type" value="Genomic_DNA"/>
</dbReference>
<feature type="transmembrane region" description="Helical" evidence="1">
    <location>
        <begin position="92"/>
        <end position="112"/>
    </location>
</feature>
<keyword evidence="1" id="KW-0812">Transmembrane</keyword>
<dbReference type="RefSeq" id="WP_085806038.1">
    <property type="nucleotide sequence ID" value="NZ_FWFX01000007.1"/>
</dbReference>
<accession>A0A1X6ZEK3</accession>
<sequence>MACKDNSTIDDEERTTLLEDFNLLRSRIEHEDTLVNHRLSWLMSFMGFLFAAYAFSFMAEATSLGVDIPGNSNSDQAAGIISLQKSIKVMRVLMELIGVGAAAVALLGICAANRATLDSTEGSDGKFEKLREYHFLFPIGHKATNRAGMIASTLFPCIIFTFWSTLLLTNKYAEPSDIAMVAVVILFFVLIFAFVVFECLLKTPKPNTIPNNASSKGSKGDADVH</sequence>
<reference evidence="2 3" key="1">
    <citation type="submission" date="2017-03" db="EMBL/GenBank/DDBJ databases">
        <authorList>
            <person name="Afonso C.L."/>
            <person name="Miller P.J."/>
            <person name="Scott M.A."/>
            <person name="Spackman E."/>
            <person name="Goraichik I."/>
            <person name="Dimitrov K.M."/>
            <person name="Suarez D.L."/>
            <person name="Swayne D.E."/>
        </authorList>
    </citation>
    <scope>NUCLEOTIDE SEQUENCE [LARGE SCALE GENOMIC DNA]</scope>
    <source>
        <strain evidence="2 3">CECT 7450</strain>
    </source>
</reference>
<feature type="transmembrane region" description="Helical" evidence="1">
    <location>
        <begin position="178"/>
        <end position="201"/>
    </location>
</feature>
<keyword evidence="3" id="KW-1185">Reference proteome</keyword>
<dbReference type="OrthoDB" id="7871868at2"/>
<gene>
    <name evidence="2" type="ORF">ROA7450_02440</name>
</gene>
<organism evidence="2 3">
    <name type="scientific">Roseovarius albus</name>
    <dbReference type="NCBI Taxonomy" id="1247867"/>
    <lineage>
        <taxon>Bacteria</taxon>
        <taxon>Pseudomonadati</taxon>
        <taxon>Pseudomonadota</taxon>
        <taxon>Alphaproteobacteria</taxon>
        <taxon>Rhodobacterales</taxon>
        <taxon>Roseobacteraceae</taxon>
        <taxon>Roseovarius</taxon>
    </lineage>
</organism>
<dbReference type="Proteomes" id="UP000193061">
    <property type="component" value="Unassembled WGS sequence"/>
</dbReference>
<evidence type="ECO:0000313" key="3">
    <source>
        <dbReference type="Proteomes" id="UP000193061"/>
    </source>
</evidence>
<keyword evidence="1" id="KW-1133">Transmembrane helix</keyword>
<keyword evidence="1" id="KW-0472">Membrane</keyword>
<dbReference type="AlphaFoldDB" id="A0A1X6ZEK3"/>
<evidence type="ECO:0000313" key="2">
    <source>
        <dbReference type="EMBL" id="SLN49406.1"/>
    </source>
</evidence>
<protein>
    <submittedName>
        <fullName evidence="2">Uncharacterized protein</fullName>
    </submittedName>
</protein>
<evidence type="ECO:0000256" key="1">
    <source>
        <dbReference type="SAM" id="Phobius"/>
    </source>
</evidence>
<feature type="transmembrane region" description="Helical" evidence="1">
    <location>
        <begin position="147"/>
        <end position="166"/>
    </location>
</feature>
<proteinExistence type="predicted"/>
<name>A0A1X6ZEK3_9RHOB</name>
<feature type="transmembrane region" description="Helical" evidence="1">
    <location>
        <begin position="39"/>
        <end position="59"/>
    </location>
</feature>